<dbReference type="EMBL" id="CP096649">
    <property type="protein sequence ID" value="UQK59035.1"/>
    <property type="molecule type" value="Genomic_DNA"/>
</dbReference>
<evidence type="ECO:0000259" key="2">
    <source>
        <dbReference type="Pfam" id="PF09992"/>
    </source>
</evidence>
<sequence>MKFKRIASIALSATLAFSILSQSSLAYIINEERKEEYLASGVHRAHIERFTSEGWQNLNVLTIDTTNQMNEIKAIFNTEGVSHRSNVRDMVNVSGAIAGVNGDYFNYQPHPSTLGMIVNDGKLISSAQEGKNKLPVFYQSSAGGSQLGYIDQSVDILNQLTGAKYHVSGFNKAYGGYKYLSLLTRDWGKKSFGAKAANMTEVLVENGVVADIRTNGEPFDIPEDGYVLSQNNSPLASLTLGTPLELQVTSNVDYKALKFAMGGGSIILKNGVAMQTNIVNKGRHPRTGIGVSQDGSKIVIITVDGRNGYAGLTQKEFGEIFKSFGCYNAMNLDGGGSTTMVKKTKAMDKAEIINKPSGGTPRAVVSGVGVFSSDNPGAVARIELDLDTDKAFPGVPVAYSVKAYDANNNPVRAQANAVSASATNGASCANGSFIGAAEGTSQVTVSYQGASDTKNIEVFSEPVELRSSTEKINAKPGDKFTIKDIIGLDNQGRSAKIPNSSINFSIWGSVGAMSGNVFTASNNIGYGYITMGYKNTYKNIPVTIGFISKPLLDFENLNNIKASSFPADKVSASLKISKVAKQGSGAVELNYDFSKLDDSRAAFISFKKAPVLEGKPKRLGMWVKGDAKGAMLKATIKDSEGFAEQITFSEKINFNDYRYLEAEVPDNEAYPYTLLNIYVGSSNNSAMVKSKILVDAIDLLYEHKFENAIDNSSVLADGQNGFVQKTSGGEYLVVSGYDANQDKNFEGAKTAIINKVNKVDTSILLNNYDNDFKKAVSKNLLKNANVFSTSATANAFILNLNTKKRSLRLSDANEWSYITSNLKNVTQKNIVVTMTSPVFGKGGFTDKKEAALLHAKFKELAEMGKNVYVVAGSNETSVKMLDKVRYINVFNKPIKTKADLVKRSYVQFTFNPNSSAYVVTNY</sequence>
<name>A0A9E7IWR3_9FIRM</name>
<gene>
    <name evidence="3" type="ORF">M1R53_07270</name>
</gene>
<dbReference type="PANTHER" id="PTHR40446">
    <property type="entry name" value="N-ACETYLGLUCOSAMINE-1-PHOSPHODIESTER ALPHA-N-ACETYLGLUCOSAMINIDASE"/>
    <property type="match status" value="1"/>
</dbReference>
<dbReference type="InterPro" id="IPR018711">
    <property type="entry name" value="NAGPA"/>
</dbReference>
<accession>A0A9E7IWR3</accession>
<dbReference type="GO" id="GO:0016798">
    <property type="term" value="F:hydrolase activity, acting on glycosyl bonds"/>
    <property type="evidence" value="ECO:0007669"/>
    <property type="project" value="UniProtKB-KW"/>
</dbReference>
<keyword evidence="1" id="KW-0732">Signal</keyword>
<protein>
    <submittedName>
        <fullName evidence="3">Phosphodiester glycosidase family protein</fullName>
    </submittedName>
</protein>
<dbReference type="PANTHER" id="PTHR40446:SF2">
    <property type="entry name" value="N-ACETYLGLUCOSAMINE-1-PHOSPHODIESTER ALPHA-N-ACETYLGLUCOSAMINIDASE"/>
    <property type="match status" value="1"/>
</dbReference>
<dbReference type="AlphaFoldDB" id="A0A9E7IWR3"/>
<feature type="chain" id="PRO_5038374825" evidence="1">
    <location>
        <begin position="27"/>
        <end position="922"/>
    </location>
</feature>
<dbReference type="Proteomes" id="UP000831151">
    <property type="component" value="Chromosome"/>
</dbReference>
<feature type="domain" description="Phosphodiester glycosidase" evidence="2">
    <location>
        <begin position="200"/>
        <end position="371"/>
    </location>
</feature>
<organism evidence="3 4">
    <name type="scientific">Fenollaria massiliensis</name>
    <dbReference type="NCBI Taxonomy" id="938288"/>
    <lineage>
        <taxon>Bacteria</taxon>
        <taxon>Bacillati</taxon>
        <taxon>Bacillota</taxon>
        <taxon>Clostridia</taxon>
        <taxon>Eubacteriales</taxon>
        <taxon>Fenollaria</taxon>
    </lineage>
</organism>
<proteinExistence type="predicted"/>
<keyword evidence="4" id="KW-1185">Reference proteome</keyword>
<dbReference type="Pfam" id="PF09992">
    <property type="entry name" value="NAGPA"/>
    <property type="match status" value="1"/>
</dbReference>
<evidence type="ECO:0000256" key="1">
    <source>
        <dbReference type="SAM" id="SignalP"/>
    </source>
</evidence>
<dbReference type="KEGG" id="fms:M1R53_07270"/>
<dbReference type="RefSeq" id="WP_249242554.1">
    <property type="nucleotide sequence ID" value="NZ_CP096649.1"/>
</dbReference>
<feature type="signal peptide" evidence="1">
    <location>
        <begin position="1"/>
        <end position="26"/>
    </location>
</feature>
<reference evidence="3" key="1">
    <citation type="submission" date="2022-04" db="EMBL/GenBank/DDBJ databases">
        <title>Complete genome sequences of Ezakiella coagulans and Fenollaria massiliensis.</title>
        <authorList>
            <person name="France M.T."/>
            <person name="Clifford J."/>
            <person name="Narina S."/>
            <person name="Rutt L."/>
            <person name="Ravel J."/>
        </authorList>
    </citation>
    <scope>NUCLEOTIDE SEQUENCE</scope>
    <source>
        <strain evidence="3">C0061C2</strain>
    </source>
</reference>
<keyword evidence="3" id="KW-0326">Glycosidase</keyword>
<evidence type="ECO:0000313" key="3">
    <source>
        <dbReference type="EMBL" id="UQK59035.1"/>
    </source>
</evidence>
<evidence type="ECO:0000313" key="4">
    <source>
        <dbReference type="Proteomes" id="UP000831151"/>
    </source>
</evidence>
<keyword evidence="3" id="KW-0378">Hydrolase</keyword>